<protein>
    <submittedName>
        <fullName evidence="1">Uncharacterized protein</fullName>
    </submittedName>
</protein>
<evidence type="ECO:0000313" key="1">
    <source>
        <dbReference type="EMBL" id="PHV72319.1"/>
    </source>
</evidence>
<dbReference type="Proteomes" id="UP000224460">
    <property type="component" value="Unassembled WGS sequence"/>
</dbReference>
<accession>A0AC61DGB3</accession>
<name>A0AC61DGB3_9FIRM</name>
<gene>
    <name evidence="1" type="ORF">CS063_02255</name>
</gene>
<comment type="caution">
    <text evidence="1">The sequence shown here is derived from an EMBL/GenBank/DDBJ whole genome shotgun (WGS) entry which is preliminary data.</text>
</comment>
<sequence length="787" mass="86179">MNKKKKWLNKCMVLFICVALLLPVITIPTMAGSLVITDVKQGGGELFKDDNFSLIIKLASEGSAYEVKKSDYVPNISVFGSAVDSSNMTYDIKWWKEEHSDTKIPDEPDSPEEIIVRGLVYTGQGKKVTVGIDGVFKELTLNATTSDEGREYLKVDDSVNLLVKTDATQNVQVKVVNQGKQVLKNVKVKLQLDEKVEGVKIKTEEATISQIQAKEIKTASFSIEVDKEVKAKVYKATAVVNGVSFPVNLQVDSNVMPSTIEVSTEGNKVFKPGTPQDMTLMLKNVGERAAKNIRVEVESDKVAIVGGSNVKHFQVLNAKESKNWTLKFNVNSEVTTSSVPVKVNLTFLNSLGEETKDTQTIYLATNAAPSLSSDVVIGQIISPSGVFGVNENFNIQFDISAPEGAQNLRITVKGDEGIVPKSQNVFSVPKLKAGEKKHYSVTLAATRAAVSSAHAIEVAIEYGTSDKPLTINQFGSVTIHNPEKDKEDDKDENTKKSGPKVIIGEYKVEPTIVKAGQEFNLAIGFLNTHQTQGVHNFKASLKVIEQGENDAGNVFTPVGASNTFFIADLAPGEIVTKNITLYTIPTAKPKTYEVTLEMEYEDEKGNELTPKESIGIPVEQVTEIEIGDIQVDPGQVGMPSYFNATLYNTGKTDITNVMVHIEGEGFTVQENKMYIGSFEKQMTENYAPTLIPDIAGTLTGNIIIEYEEATGEQKQIIKEFSFDVAEMMMPEDMGMEPGMDMVPQQPQAKWPLLVGVGAGVFVAFVITLVVLKKRKAKKEKMMLNEDD</sequence>
<keyword evidence="2" id="KW-1185">Reference proteome</keyword>
<dbReference type="EMBL" id="PEDL01000001">
    <property type="protein sequence ID" value="PHV72319.1"/>
    <property type="molecule type" value="Genomic_DNA"/>
</dbReference>
<proteinExistence type="predicted"/>
<evidence type="ECO:0000313" key="2">
    <source>
        <dbReference type="Proteomes" id="UP000224460"/>
    </source>
</evidence>
<reference evidence="1" key="1">
    <citation type="submission" date="2017-10" db="EMBL/GenBank/DDBJ databases">
        <title>Genome sequence of cellulolytic Lachnospiraceae bacterium XHS1971 isolated from hotspring sediment.</title>
        <authorList>
            <person name="Vasudevan G."/>
            <person name="Joshi A.J."/>
            <person name="Hivarkar S."/>
            <person name="Lanjekar V.B."/>
            <person name="Dhakephalkar P.K."/>
            <person name="Dagar S."/>
        </authorList>
    </citation>
    <scope>NUCLEOTIDE SEQUENCE</scope>
    <source>
        <strain evidence="1">XHS1971</strain>
    </source>
</reference>
<organism evidence="1 2">
    <name type="scientific">Sporanaerobium hydrogeniformans</name>
    <dbReference type="NCBI Taxonomy" id="3072179"/>
    <lineage>
        <taxon>Bacteria</taxon>
        <taxon>Bacillati</taxon>
        <taxon>Bacillota</taxon>
        <taxon>Clostridia</taxon>
        <taxon>Lachnospirales</taxon>
        <taxon>Lachnospiraceae</taxon>
        <taxon>Sporanaerobium</taxon>
    </lineage>
</organism>